<feature type="signal peptide" evidence="1">
    <location>
        <begin position="1"/>
        <end position="22"/>
    </location>
</feature>
<feature type="chain" id="PRO_5039589448" description="Secreted protein" evidence="1">
    <location>
        <begin position="23"/>
        <end position="138"/>
    </location>
</feature>
<gene>
    <name evidence="2" type="ORF">J1N35_017685</name>
</gene>
<protein>
    <recommendedName>
        <fullName evidence="4">Secreted protein</fullName>
    </recommendedName>
</protein>
<evidence type="ECO:0000313" key="3">
    <source>
        <dbReference type="Proteomes" id="UP000828251"/>
    </source>
</evidence>
<organism evidence="2 3">
    <name type="scientific">Gossypium stocksii</name>
    <dbReference type="NCBI Taxonomy" id="47602"/>
    <lineage>
        <taxon>Eukaryota</taxon>
        <taxon>Viridiplantae</taxon>
        <taxon>Streptophyta</taxon>
        <taxon>Embryophyta</taxon>
        <taxon>Tracheophyta</taxon>
        <taxon>Spermatophyta</taxon>
        <taxon>Magnoliopsida</taxon>
        <taxon>eudicotyledons</taxon>
        <taxon>Gunneridae</taxon>
        <taxon>Pentapetalae</taxon>
        <taxon>rosids</taxon>
        <taxon>malvids</taxon>
        <taxon>Malvales</taxon>
        <taxon>Malvaceae</taxon>
        <taxon>Malvoideae</taxon>
        <taxon>Gossypium</taxon>
    </lineage>
</organism>
<proteinExistence type="predicted"/>
<keyword evidence="3" id="KW-1185">Reference proteome</keyword>
<reference evidence="2 3" key="1">
    <citation type="journal article" date="2021" name="Plant Biotechnol. J.">
        <title>Multi-omics assisted identification of the key and species-specific regulatory components of drought-tolerant mechanisms in Gossypium stocksii.</title>
        <authorList>
            <person name="Yu D."/>
            <person name="Ke L."/>
            <person name="Zhang D."/>
            <person name="Wu Y."/>
            <person name="Sun Y."/>
            <person name="Mei J."/>
            <person name="Sun J."/>
            <person name="Sun Y."/>
        </authorList>
    </citation>
    <scope>NUCLEOTIDE SEQUENCE [LARGE SCALE GENOMIC DNA]</scope>
    <source>
        <strain evidence="3">cv. E1</strain>
        <tissue evidence="2">Leaf</tissue>
    </source>
</reference>
<sequence length="138" mass="16344">MNFLCWTLAGSLALERSATTRGYPNFNIASYCHSSQLLRLCRDRHCLVWFPQGHQCNNSFSFLQKLGGFQPRLQWRITNPYMLDARSRLFPPLKSTQQNYLPLIESLWFQERLHTTRRFMFTDHAMTTLKLKAKSKRL</sequence>
<keyword evidence="1" id="KW-0732">Signal</keyword>
<dbReference type="AlphaFoldDB" id="A0A9D4A5Y5"/>
<accession>A0A9D4A5Y5</accession>
<evidence type="ECO:0000256" key="1">
    <source>
        <dbReference type="SAM" id="SignalP"/>
    </source>
</evidence>
<dbReference type="Proteomes" id="UP000828251">
    <property type="component" value="Unassembled WGS sequence"/>
</dbReference>
<evidence type="ECO:0008006" key="4">
    <source>
        <dbReference type="Google" id="ProtNLM"/>
    </source>
</evidence>
<dbReference type="EMBL" id="JAIQCV010000006">
    <property type="protein sequence ID" value="KAH1090428.1"/>
    <property type="molecule type" value="Genomic_DNA"/>
</dbReference>
<evidence type="ECO:0000313" key="2">
    <source>
        <dbReference type="EMBL" id="KAH1090428.1"/>
    </source>
</evidence>
<comment type="caution">
    <text evidence="2">The sequence shown here is derived from an EMBL/GenBank/DDBJ whole genome shotgun (WGS) entry which is preliminary data.</text>
</comment>
<name>A0A9D4A5Y5_9ROSI</name>